<proteinExistence type="predicted"/>
<evidence type="ECO:0000313" key="3">
    <source>
        <dbReference type="Proteomes" id="UP000743107"/>
    </source>
</evidence>
<protein>
    <submittedName>
        <fullName evidence="2">ImmA/IrrE family metallo-endopeptidase</fullName>
    </submittedName>
</protein>
<dbReference type="EMBL" id="JADOFV010000001">
    <property type="protein sequence ID" value="MBF7126625.1"/>
    <property type="molecule type" value="Genomic_DNA"/>
</dbReference>
<name>A0AA41BZL5_PEDPE</name>
<accession>A0AA41BZL5</accession>
<feature type="domain" description="IrrE N-terminal-like" evidence="1">
    <location>
        <begin position="31"/>
        <end position="113"/>
    </location>
</feature>
<dbReference type="RefSeq" id="WP_195751823.1">
    <property type="nucleotide sequence ID" value="NZ_JADOFV010000001.1"/>
</dbReference>
<evidence type="ECO:0000313" key="2">
    <source>
        <dbReference type="EMBL" id="MBF7126625.1"/>
    </source>
</evidence>
<dbReference type="Proteomes" id="UP000743107">
    <property type="component" value="Unassembled WGS sequence"/>
</dbReference>
<organism evidence="2 3">
    <name type="scientific">Pediococcus pentosaceus</name>
    <dbReference type="NCBI Taxonomy" id="1255"/>
    <lineage>
        <taxon>Bacteria</taxon>
        <taxon>Bacillati</taxon>
        <taxon>Bacillota</taxon>
        <taxon>Bacilli</taxon>
        <taxon>Lactobacillales</taxon>
        <taxon>Lactobacillaceae</taxon>
        <taxon>Pediococcus</taxon>
    </lineage>
</organism>
<evidence type="ECO:0000259" key="1">
    <source>
        <dbReference type="Pfam" id="PF06114"/>
    </source>
</evidence>
<reference evidence="2" key="1">
    <citation type="submission" date="2020-11" db="EMBL/GenBank/DDBJ databases">
        <title>Antibiotic susceptibility profiles of Pediococcus pentosaceus from various origins and their implications for the safety assessment of strains with food-technology applications.</title>
        <authorList>
            <person name="Shani N."/>
            <person name="Oberhaensli S."/>
            <person name="Arias E."/>
        </authorList>
    </citation>
    <scope>NUCLEOTIDE SEQUENCE</scope>
    <source>
        <strain evidence="2">FAM 19164</strain>
    </source>
</reference>
<dbReference type="InterPro" id="IPR010359">
    <property type="entry name" value="IrrE_HExxH"/>
</dbReference>
<dbReference type="AlphaFoldDB" id="A0AA41BZL5"/>
<gene>
    <name evidence="2" type="ORF">ITQ97_02080</name>
</gene>
<dbReference type="Pfam" id="PF06114">
    <property type="entry name" value="Peptidase_M78"/>
    <property type="match status" value="1"/>
</dbReference>
<comment type="caution">
    <text evidence="2">The sequence shown here is derived from an EMBL/GenBank/DDBJ whole genome shotgun (WGS) entry which is preliminary data.</text>
</comment>
<sequence length="130" mass="15130">MDRFDEIMSDYPDMTLNFECMPDGLAGITVGNQITINAELSQQEQLQWLYEELGHCKTTVGDISDYSSLENMKQEQQARIWGIKKMVPKKRIEQFKQRTYDSDYEVADELGITVPYLHKVGEAYKVHPYL</sequence>